<evidence type="ECO:0008006" key="4">
    <source>
        <dbReference type="Google" id="ProtNLM"/>
    </source>
</evidence>
<organism evidence="2 3">
    <name type="scientific">Kribbella sancticallisti</name>
    <dbReference type="NCBI Taxonomy" id="460087"/>
    <lineage>
        <taxon>Bacteria</taxon>
        <taxon>Bacillati</taxon>
        <taxon>Actinomycetota</taxon>
        <taxon>Actinomycetes</taxon>
        <taxon>Propionibacteriales</taxon>
        <taxon>Kribbellaceae</taxon>
        <taxon>Kribbella</taxon>
    </lineage>
</organism>
<protein>
    <recommendedName>
        <fullName evidence="4">DUF983 domain-containing protein</fullName>
    </recommendedName>
</protein>
<dbReference type="Proteomes" id="UP001500393">
    <property type="component" value="Unassembled WGS sequence"/>
</dbReference>
<accession>A0ABN2ECS8</accession>
<keyword evidence="1" id="KW-0472">Membrane</keyword>
<evidence type="ECO:0000313" key="3">
    <source>
        <dbReference type="Proteomes" id="UP001500393"/>
    </source>
</evidence>
<sequence>MRVPGQSDLQAWTSDLMRCDPCEMSADGPSRAAEIAFWGGAMALSAVFGIWSLIDGDQRLGTVILIAMLPGAVNLRRLVRTAGRGESDRRSGV</sequence>
<keyword evidence="1" id="KW-0812">Transmembrane</keyword>
<name>A0ABN2ECS8_9ACTN</name>
<keyword evidence="1" id="KW-1133">Transmembrane helix</keyword>
<keyword evidence="3" id="KW-1185">Reference proteome</keyword>
<feature type="transmembrane region" description="Helical" evidence="1">
    <location>
        <begin position="35"/>
        <end position="54"/>
    </location>
</feature>
<evidence type="ECO:0000256" key="1">
    <source>
        <dbReference type="SAM" id="Phobius"/>
    </source>
</evidence>
<proteinExistence type="predicted"/>
<reference evidence="2 3" key="1">
    <citation type="journal article" date="2019" name="Int. J. Syst. Evol. Microbiol.">
        <title>The Global Catalogue of Microorganisms (GCM) 10K type strain sequencing project: providing services to taxonomists for standard genome sequencing and annotation.</title>
        <authorList>
            <consortium name="The Broad Institute Genomics Platform"/>
            <consortium name="The Broad Institute Genome Sequencing Center for Infectious Disease"/>
            <person name="Wu L."/>
            <person name="Ma J."/>
        </authorList>
    </citation>
    <scope>NUCLEOTIDE SEQUENCE [LARGE SCALE GENOMIC DNA]</scope>
    <source>
        <strain evidence="2 3">JCM 14969</strain>
    </source>
</reference>
<comment type="caution">
    <text evidence="2">The sequence shown here is derived from an EMBL/GenBank/DDBJ whole genome shotgun (WGS) entry which is preliminary data.</text>
</comment>
<dbReference type="EMBL" id="BAAAOS010000053">
    <property type="protein sequence ID" value="GAA1603624.1"/>
    <property type="molecule type" value="Genomic_DNA"/>
</dbReference>
<evidence type="ECO:0000313" key="2">
    <source>
        <dbReference type="EMBL" id="GAA1603624.1"/>
    </source>
</evidence>
<gene>
    <name evidence="2" type="ORF">GCM10009789_67050</name>
</gene>